<dbReference type="AlphaFoldDB" id="C7PYM6"/>
<sequence>MTGGSPNSDITAEFAALQRLAGGGPGASAGSGLPAVVTSLASLQKDCSTPLQFTNGVSFPDAGEFGDYYTSVLDQLIGPQPNAGMQLLVTHVTALSDVAQWTTSNYQSAAELEHAGASVVNDRLNQVLANPSGLTGGTTPGQTTTGGQYPQGQNPAGQTPKGAAQ</sequence>
<gene>
    <name evidence="2" type="ordered locus">Caci_8525</name>
</gene>
<protein>
    <submittedName>
        <fullName evidence="2">Uncharacterized protein</fullName>
    </submittedName>
</protein>
<organism evidence="2 3">
    <name type="scientific">Catenulispora acidiphila (strain DSM 44928 / JCM 14897 / NBRC 102108 / NRRL B-24433 / ID139908)</name>
    <dbReference type="NCBI Taxonomy" id="479433"/>
    <lineage>
        <taxon>Bacteria</taxon>
        <taxon>Bacillati</taxon>
        <taxon>Actinomycetota</taxon>
        <taxon>Actinomycetes</taxon>
        <taxon>Catenulisporales</taxon>
        <taxon>Catenulisporaceae</taxon>
        <taxon>Catenulispora</taxon>
    </lineage>
</organism>
<reference evidence="2 3" key="1">
    <citation type="journal article" date="2009" name="Stand. Genomic Sci.">
        <title>Complete genome sequence of Catenulispora acidiphila type strain (ID 139908).</title>
        <authorList>
            <person name="Copeland A."/>
            <person name="Lapidus A."/>
            <person name="Glavina Del Rio T."/>
            <person name="Nolan M."/>
            <person name="Lucas S."/>
            <person name="Chen F."/>
            <person name="Tice H."/>
            <person name="Cheng J.F."/>
            <person name="Bruce D."/>
            <person name="Goodwin L."/>
            <person name="Pitluck S."/>
            <person name="Mikhailova N."/>
            <person name="Pati A."/>
            <person name="Ivanova N."/>
            <person name="Mavromatis K."/>
            <person name="Chen A."/>
            <person name="Palaniappan K."/>
            <person name="Chain P."/>
            <person name="Land M."/>
            <person name="Hauser L."/>
            <person name="Chang Y.J."/>
            <person name="Jeffries C.D."/>
            <person name="Chertkov O."/>
            <person name="Brettin T."/>
            <person name="Detter J.C."/>
            <person name="Han C."/>
            <person name="Ali Z."/>
            <person name="Tindall B.J."/>
            <person name="Goker M."/>
            <person name="Bristow J."/>
            <person name="Eisen J.A."/>
            <person name="Markowitz V."/>
            <person name="Hugenholtz P."/>
            <person name="Kyrpides N.C."/>
            <person name="Klenk H.P."/>
        </authorList>
    </citation>
    <scope>NUCLEOTIDE SEQUENCE [LARGE SCALE GENOMIC DNA]</scope>
    <source>
        <strain evidence="3">DSM 44928 / JCM 14897 / NBRC 102108 / NRRL B-24433 / ID139908</strain>
    </source>
</reference>
<dbReference type="InParanoid" id="C7PYM6"/>
<evidence type="ECO:0000313" key="3">
    <source>
        <dbReference type="Proteomes" id="UP000000851"/>
    </source>
</evidence>
<dbReference type="HOGENOM" id="CLU_1607890_0_0_11"/>
<dbReference type="Proteomes" id="UP000000851">
    <property type="component" value="Chromosome"/>
</dbReference>
<name>C7PYM6_CATAD</name>
<dbReference type="STRING" id="479433.Caci_8525"/>
<dbReference type="KEGG" id="cai:Caci_8525"/>
<dbReference type="RefSeq" id="WP_015797073.1">
    <property type="nucleotide sequence ID" value="NC_013131.1"/>
</dbReference>
<dbReference type="EMBL" id="CP001700">
    <property type="protein sequence ID" value="ACU77348.1"/>
    <property type="molecule type" value="Genomic_DNA"/>
</dbReference>
<evidence type="ECO:0000256" key="1">
    <source>
        <dbReference type="SAM" id="MobiDB-lite"/>
    </source>
</evidence>
<evidence type="ECO:0000313" key="2">
    <source>
        <dbReference type="EMBL" id="ACU77348.1"/>
    </source>
</evidence>
<feature type="compositionally biased region" description="Low complexity" evidence="1">
    <location>
        <begin position="140"/>
        <end position="153"/>
    </location>
</feature>
<accession>C7PYM6</accession>
<proteinExistence type="predicted"/>
<feature type="region of interest" description="Disordered" evidence="1">
    <location>
        <begin position="128"/>
        <end position="165"/>
    </location>
</feature>
<keyword evidence="3" id="KW-1185">Reference proteome</keyword>